<reference evidence="2" key="1">
    <citation type="submission" date="2022-08" db="EMBL/GenBank/DDBJ databases">
        <title>Genomic Encyclopedia of Type Strains, Phase III (KMG-III): the genomes of soil and plant-associated and newly described type strains.</title>
        <authorList>
            <person name="Whitman W."/>
        </authorList>
    </citation>
    <scope>NUCLEOTIDE SEQUENCE</scope>
    <source>
        <strain evidence="2">HMT 1</strain>
    </source>
</reference>
<organism evidence="2 3">
    <name type="scientific">Methylohalomonas lacus</name>
    <dbReference type="NCBI Taxonomy" id="398773"/>
    <lineage>
        <taxon>Bacteria</taxon>
        <taxon>Pseudomonadati</taxon>
        <taxon>Pseudomonadota</taxon>
        <taxon>Gammaproteobacteria</taxon>
        <taxon>Methylohalomonadales</taxon>
        <taxon>Methylohalomonadaceae</taxon>
        <taxon>Methylohalomonas</taxon>
    </lineage>
</organism>
<keyword evidence="1" id="KW-0472">Membrane</keyword>
<sequence length="43" mass="4888">MSDTQSENTDRKAQARRIKLTALILGLVAVLVYVGYFVYRTLI</sequence>
<evidence type="ECO:0000256" key="1">
    <source>
        <dbReference type="SAM" id="Phobius"/>
    </source>
</evidence>
<comment type="caution">
    <text evidence="2">The sequence shown here is derived from an EMBL/GenBank/DDBJ whole genome shotgun (WGS) entry which is preliminary data.</text>
</comment>
<proteinExistence type="predicted"/>
<name>A0AAE3HMP6_9GAMM</name>
<dbReference type="Proteomes" id="UP001204445">
    <property type="component" value="Unassembled WGS sequence"/>
</dbReference>
<keyword evidence="1" id="KW-1133">Transmembrane helix</keyword>
<evidence type="ECO:0000313" key="3">
    <source>
        <dbReference type="Proteomes" id="UP001204445"/>
    </source>
</evidence>
<keyword evidence="3" id="KW-1185">Reference proteome</keyword>
<keyword evidence="1" id="KW-0812">Transmembrane</keyword>
<dbReference type="AlphaFoldDB" id="A0AAE3HMP6"/>
<dbReference type="EMBL" id="JANUCT010000007">
    <property type="protein sequence ID" value="MCS3903317.1"/>
    <property type="molecule type" value="Genomic_DNA"/>
</dbReference>
<protein>
    <submittedName>
        <fullName evidence="2">Uncharacterized protein</fullName>
    </submittedName>
</protein>
<dbReference type="RefSeq" id="WP_259054994.1">
    <property type="nucleotide sequence ID" value="NZ_JANUCT010000007.1"/>
</dbReference>
<feature type="transmembrane region" description="Helical" evidence="1">
    <location>
        <begin position="20"/>
        <end position="39"/>
    </location>
</feature>
<evidence type="ECO:0000313" key="2">
    <source>
        <dbReference type="EMBL" id="MCS3903317.1"/>
    </source>
</evidence>
<gene>
    <name evidence="2" type="ORF">J2T55_001337</name>
</gene>
<accession>A0AAE3HMP6</accession>